<dbReference type="Gene3D" id="2.40.110.10">
    <property type="entry name" value="Butyryl-CoA Dehydrogenase, subunit A, domain 2"/>
    <property type="match status" value="1"/>
</dbReference>
<keyword evidence="6" id="KW-0560">Oxidoreductase</keyword>
<name>A0ABM1YNV0_AEDAL</name>
<dbReference type="RefSeq" id="XP_029728385.2">
    <property type="nucleotide sequence ID" value="XM_029872525.2"/>
</dbReference>
<dbReference type="PANTHER" id="PTHR10909">
    <property type="entry name" value="ELECTRON TRANSPORT OXIDOREDUCTASE"/>
    <property type="match status" value="1"/>
</dbReference>
<sequence length="784" mass="87595">MSRGSVILSGFKRLITGIASNRDNNFFRSIYTNSSDKVHTIYDRRECKQLLLPIAIRRSLCSSSSSPSTVVVGHNQQEKIDMSEFNTISRPSAHPELLANNTYFPDLPKSGPLTKYREQSTIDWRKVKLAFHDEASLELQHSTWNFLQSHPLFARPNRPLSTDESRHLATKQMYVIHDANLFGIDKLLERPDFVAFFNHVLMAYEPSFAVKHSLGFGMFSSVIQALDVGRLSHIIQQNQSGEILGAFGLTEISHGTNAKGMRTTATYDVKTKEYVLNTPDFEAAKCWIGNLGKTCTHLICYAQLYTQDGNHHGLNAFVVPIRDPKTLNAYPGVVVGDLGEKSGLHGVDNGFVMFKNYRIPRDYLLAKTGDVNEEGKFVSPYKDESKRFGASLGALSGGRVGICGIANIYLTKAISIAIRYSASRKQFGPDDNSEELPVLEYQSQQFRLFPHFANVFTIKMFNIWFAKIYGDVLLRMLMGQKSEHVGMELHALSSAAKPVCTWAARDGIQECREACGGHGFLKLSTLGDLRNDNDPNCTYEGENNVLIQQASNWLLNIRARGFDAFGVVSPLGSAAFLKESAKILNSKANWKTSQQAVDVQGLLEALNWLVAFLLEETYAKMTLLKQNGKSSFEVRNESQSFYARTLSIAYGERALIYVADKFLKNLEDGAEKIAFQRLVSLCGSNFVLKYSGIFYQGGYFAQTPNAMNLLQQGVLELLPLIKTDAISLVDAIAPPDFVLNSPLGMSDGEVYKHMESAIMQAPGALERPQWWRDVVYRDYIKAKL</sequence>
<evidence type="ECO:0000259" key="8">
    <source>
        <dbReference type="Pfam" id="PF01756"/>
    </source>
</evidence>
<evidence type="ECO:0000256" key="5">
    <source>
        <dbReference type="ARBA" id="ARBA00022827"/>
    </source>
</evidence>
<proteinExistence type="inferred from homology"/>
<comment type="cofactor">
    <cofactor evidence="1">
        <name>FAD</name>
        <dbReference type="ChEBI" id="CHEBI:57692"/>
    </cofactor>
</comment>
<dbReference type="InterPro" id="IPR006091">
    <property type="entry name" value="Acyl-CoA_Oxase/DH_mid-dom"/>
</dbReference>
<dbReference type="EnsemblMetazoa" id="AALFPA23_010821.R15242">
    <property type="protein sequence ID" value="AALFPA23_010821.P15242"/>
    <property type="gene ID" value="AALFPA23_010821"/>
</dbReference>
<dbReference type="Proteomes" id="UP000069940">
    <property type="component" value="Unassembled WGS sequence"/>
</dbReference>
<dbReference type="Gene3D" id="1.20.140.10">
    <property type="entry name" value="Butyryl-CoA Dehydrogenase, subunit A, domain 3"/>
    <property type="match status" value="2"/>
</dbReference>
<evidence type="ECO:0000259" key="9">
    <source>
        <dbReference type="Pfam" id="PF02770"/>
    </source>
</evidence>
<reference evidence="11" key="2">
    <citation type="submission" date="2025-05" db="UniProtKB">
        <authorList>
            <consortium name="EnsemblMetazoa"/>
        </authorList>
    </citation>
    <scope>IDENTIFICATION</scope>
    <source>
        <strain evidence="11">Foshan</strain>
    </source>
</reference>
<feature type="domain" description="Acyl-CoA oxidase C-alpha1" evidence="10">
    <location>
        <begin position="393"/>
        <end position="555"/>
    </location>
</feature>
<evidence type="ECO:0000256" key="6">
    <source>
        <dbReference type="ARBA" id="ARBA00023002"/>
    </source>
</evidence>
<dbReference type="InterPro" id="IPR009100">
    <property type="entry name" value="AcylCoA_DH/oxidase_NM_dom_sf"/>
</dbReference>
<feature type="domain" description="Acyl-CoA oxidase C-terminal" evidence="8">
    <location>
        <begin position="598"/>
        <end position="775"/>
    </location>
</feature>
<dbReference type="InterPro" id="IPR055060">
    <property type="entry name" value="ACOX_C_alpha1"/>
</dbReference>
<dbReference type="Pfam" id="PF01756">
    <property type="entry name" value="ACOX"/>
    <property type="match status" value="1"/>
</dbReference>
<keyword evidence="4 7" id="KW-0285">Flavoprotein</keyword>
<evidence type="ECO:0000256" key="2">
    <source>
        <dbReference type="ARBA" id="ARBA00005189"/>
    </source>
</evidence>
<evidence type="ECO:0000259" key="10">
    <source>
        <dbReference type="Pfam" id="PF22924"/>
    </source>
</evidence>
<reference evidence="12" key="1">
    <citation type="journal article" date="2015" name="Proc. Natl. Acad. Sci. U.S.A.">
        <title>Genome sequence of the Asian Tiger mosquito, Aedes albopictus, reveals insights into its biology, genetics, and evolution.</title>
        <authorList>
            <person name="Chen X.G."/>
            <person name="Jiang X."/>
            <person name="Gu J."/>
            <person name="Xu M."/>
            <person name="Wu Y."/>
            <person name="Deng Y."/>
            <person name="Zhang C."/>
            <person name="Bonizzoni M."/>
            <person name="Dermauw W."/>
            <person name="Vontas J."/>
            <person name="Armbruster P."/>
            <person name="Huang X."/>
            <person name="Yang Y."/>
            <person name="Zhang H."/>
            <person name="He W."/>
            <person name="Peng H."/>
            <person name="Liu Y."/>
            <person name="Wu K."/>
            <person name="Chen J."/>
            <person name="Lirakis M."/>
            <person name="Topalis P."/>
            <person name="Van Leeuwen T."/>
            <person name="Hall A.B."/>
            <person name="Jiang X."/>
            <person name="Thorpe C."/>
            <person name="Mueller R.L."/>
            <person name="Sun C."/>
            <person name="Waterhouse R.M."/>
            <person name="Yan G."/>
            <person name="Tu Z.J."/>
            <person name="Fang X."/>
            <person name="James A.A."/>
        </authorList>
    </citation>
    <scope>NUCLEOTIDE SEQUENCE [LARGE SCALE GENOMIC DNA]</scope>
    <source>
        <strain evidence="12">Foshan</strain>
    </source>
</reference>
<dbReference type="InterPro" id="IPR012258">
    <property type="entry name" value="Acyl-CoA_oxidase"/>
</dbReference>
<keyword evidence="5 7" id="KW-0274">FAD</keyword>
<keyword evidence="12" id="KW-1185">Reference proteome</keyword>
<comment type="pathway">
    <text evidence="2">Lipid metabolism.</text>
</comment>
<evidence type="ECO:0000313" key="12">
    <source>
        <dbReference type="Proteomes" id="UP000069940"/>
    </source>
</evidence>
<evidence type="ECO:0000256" key="4">
    <source>
        <dbReference type="ARBA" id="ARBA00022630"/>
    </source>
</evidence>
<dbReference type="Pfam" id="PF22924">
    <property type="entry name" value="ACOX_C_alpha1"/>
    <property type="match status" value="1"/>
</dbReference>
<dbReference type="SUPFAM" id="SSF47203">
    <property type="entry name" value="Acyl-CoA dehydrogenase C-terminal domain-like"/>
    <property type="match status" value="2"/>
</dbReference>
<dbReference type="SUPFAM" id="SSF56645">
    <property type="entry name" value="Acyl-CoA dehydrogenase NM domain-like"/>
    <property type="match status" value="1"/>
</dbReference>
<evidence type="ECO:0000313" key="11">
    <source>
        <dbReference type="EnsemblMetazoa" id="AALFPA23_010821.P15242"/>
    </source>
</evidence>
<feature type="domain" description="Acyl-CoA oxidase/dehydrogenase middle" evidence="9">
    <location>
        <begin position="246"/>
        <end position="356"/>
    </location>
</feature>
<organism evidence="11 12">
    <name type="scientific">Aedes albopictus</name>
    <name type="common">Asian tiger mosquito</name>
    <name type="synonym">Stegomyia albopicta</name>
    <dbReference type="NCBI Taxonomy" id="7160"/>
    <lineage>
        <taxon>Eukaryota</taxon>
        <taxon>Metazoa</taxon>
        <taxon>Ecdysozoa</taxon>
        <taxon>Arthropoda</taxon>
        <taxon>Hexapoda</taxon>
        <taxon>Insecta</taxon>
        <taxon>Pterygota</taxon>
        <taxon>Neoptera</taxon>
        <taxon>Endopterygota</taxon>
        <taxon>Diptera</taxon>
        <taxon>Nematocera</taxon>
        <taxon>Culicoidea</taxon>
        <taxon>Culicidae</taxon>
        <taxon>Culicinae</taxon>
        <taxon>Aedini</taxon>
        <taxon>Aedes</taxon>
        <taxon>Stegomyia</taxon>
    </lineage>
</organism>
<accession>A0ABM1YNV0</accession>
<dbReference type="InterPro" id="IPR002655">
    <property type="entry name" value="Acyl-CoA_oxidase_C"/>
</dbReference>
<dbReference type="PANTHER" id="PTHR10909:SF390">
    <property type="entry name" value="PEROXISOMAL ACYL-COENZYME A OXIDASE 3"/>
    <property type="match status" value="1"/>
</dbReference>
<dbReference type="PIRSF" id="PIRSF000168">
    <property type="entry name" value="Acyl-CoA_oxidase"/>
    <property type="match status" value="1"/>
</dbReference>
<protein>
    <recommendedName>
        <fullName evidence="7">Acyl-coenzyme A oxidase</fullName>
    </recommendedName>
</protein>
<dbReference type="InterPro" id="IPR046373">
    <property type="entry name" value="Acyl-CoA_Oxase/DH_mid-dom_sf"/>
</dbReference>
<dbReference type="InterPro" id="IPR036250">
    <property type="entry name" value="AcylCo_DH-like_C"/>
</dbReference>
<comment type="similarity">
    <text evidence="3 7">Belongs to the acyl-CoA oxidase family.</text>
</comment>
<evidence type="ECO:0000256" key="3">
    <source>
        <dbReference type="ARBA" id="ARBA00006288"/>
    </source>
</evidence>
<dbReference type="Pfam" id="PF02770">
    <property type="entry name" value="Acyl-CoA_dh_M"/>
    <property type="match status" value="1"/>
</dbReference>
<evidence type="ECO:0000256" key="7">
    <source>
        <dbReference type="PIRNR" id="PIRNR000168"/>
    </source>
</evidence>
<evidence type="ECO:0000256" key="1">
    <source>
        <dbReference type="ARBA" id="ARBA00001974"/>
    </source>
</evidence>
<dbReference type="GeneID" id="109427905"/>